<evidence type="ECO:0000256" key="1">
    <source>
        <dbReference type="SAM" id="MobiDB-lite"/>
    </source>
</evidence>
<name>A0AAW0A7X9_9AGAR</name>
<dbReference type="Proteomes" id="UP001362999">
    <property type="component" value="Unassembled WGS sequence"/>
</dbReference>
<dbReference type="EMBL" id="JAWWNJ010000082">
    <property type="protein sequence ID" value="KAK7001681.1"/>
    <property type="molecule type" value="Genomic_DNA"/>
</dbReference>
<comment type="caution">
    <text evidence="3">The sequence shown here is derived from an EMBL/GenBank/DDBJ whole genome shotgun (WGS) entry which is preliminary data.</text>
</comment>
<protein>
    <submittedName>
        <fullName evidence="3">Uncharacterized protein</fullName>
    </submittedName>
</protein>
<keyword evidence="4" id="KW-1185">Reference proteome</keyword>
<sequence>MRKNSSLAVLYVLRAVCYIAQTSSKSMDSKASQQKIRKPVSPWPNASNPLRLNDVKQEAGSSALNPAPSKSLALSALKLDVTLGRNYDSPPPLLLDILFKFLLLNIAQHTIR</sequence>
<evidence type="ECO:0000313" key="3">
    <source>
        <dbReference type="EMBL" id="KAK7001681.1"/>
    </source>
</evidence>
<gene>
    <name evidence="3" type="ORF">R3P38DRAFT_3368056</name>
</gene>
<feature type="chain" id="PRO_5043519255" evidence="2">
    <location>
        <begin position="25"/>
        <end position="112"/>
    </location>
</feature>
<feature type="region of interest" description="Disordered" evidence="1">
    <location>
        <begin position="23"/>
        <end position="51"/>
    </location>
</feature>
<reference evidence="3 4" key="1">
    <citation type="journal article" date="2024" name="J Genomics">
        <title>Draft genome sequencing and assembly of Favolaschia claudopus CIRM-BRFM 2984 isolated from oak limbs.</title>
        <authorList>
            <person name="Navarro D."/>
            <person name="Drula E."/>
            <person name="Chaduli D."/>
            <person name="Cazenave R."/>
            <person name="Ahrendt S."/>
            <person name="Wang J."/>
            <person name="Lipzen A."/>
            <person name="Daum C."/>
            <person name="Barry K."/>
            <person name="Grigoriev I.V."/>
            <person name="Favel A."/>
            <person name="Rosso M.N."/>
            <person name="Martin F."/>
        </authorList>
    </citation>
    <scope>NUCLEOTIDE SEQUENCE [LARGE SCALE GENOMIC DNA]</scope>
    <source>
        <strain evidence="3 4">CIRM-BRFM 2984</strain>
    </source>
</reference>
<accession>A0AAW0A7X9</accession>
<feature type="signal peptide" evidence="2">
    <location>
        <begin position="1"/>
        <end position="24"/>
    </location>
</feature>
<evidence type="ECO:0000256" key="2">
    <source>
        <dbReference type="SAM" id="SignalP"/>
    </source>
</evidence>
<feature type="compositionally biased region" description="Polar residues" evidence="1">
    <location>
        <begin position="23"/>
        <end position="34"/>
    </location>
</feature>
<dbReference type="AlphaFoldDB" id="A0AAW0A7X9"/>
<proteinExistence type="predicted"/>
<organism evidence="3 4">
    <name type="scientific">Favolaschia claudopus</name>
    <dbReference type="NCBI Taxonomy" id="2862362"/>
    <lineage>
        <taxon>Eukaryota</taxon>
        <taxon>Fungi</taxon>
        <taxon>Dikarya</taxon>
        <taxon>Basidiomycota</taxon>
        <taxon>Agaricomycotina</taxon>
        <taxon>Agaricomycetes</taxon>
        <taxon>Agaricomycetidae</taxon>
        <taxon>Agaricales</taxon>
        <taxon>Marasmiineae</taxon>
        <taxon>Mycenaceae</taxon>
        <taxon>Favolaschia</taxon>
    </lineage>
</organism>
<keyword evidence="2" id="KW-0732">Signal</keyword>
<evidence type="ECO:0000313" key="4">
    <source>
        <dbReference type="Proteomes" id="UP001362999"/>
    </source>
</evidence>